<dbReference type="CDD" id="cd00167">
    <property type="entry name" value="SANT"/>
    <property type="match status" value="2"/>
</dbReference>
<reference evidence="3" key="2">
    <citation type="journal article" date="2007" name="Science">
        <title>Draft genome sequence of the sexually transmitted pathogen Trichomonas vaginalis.</title>
        <authorList>
            <person name="Carlton J.M."/>
            <person name="Hirt R.P."/>
            <person name="Silva J.C."/>
            <person name="Delcher A.L."/>
            <person name="Schatz M."/>
            <person name="Zhao Q."/>
            <person name="Wortman J.R."/>
            <person name="Bidwell S.L."/>
            <person name="Alsmark U.C.M."/>
            <person name="Besteiro S."/>
            <person name="Sicheritz-Ponten T."/>
            <person name="Noel C.J."/>
            <person name="Dacks J.B."/>
            <person name="Foster P.G."/>
            <person name="Simillion C."/>
            <person name="Van de Peer Y."/>
            <person name="Miranda-Saavedra D."/>
            <person name="Barton G.J."/>
            <person name="Westrop G.D."/>
            <person name="Mueller S."/>
            <person name="Dessi D."/>
            <person name="Fiori P.L."/>
            <person name="Ren Q."/>
            <person name="Paulsen I."/>
            <person name="Zhang H."/>
            <person name="Bastida-Corcuera F.D."/>
            <person name="Simoes-Barbosa A."/>
            <person name="Brown M.T."/>
            <person name="Hayes R.D."/>
            <person name="Mukherjee M."/>
            <person name="Okumura C.Y."/>
            <person name="Schneider R."/>
            <person name="Smith A.J."/>
            <person name="Vanacova S."/>
            <person name="Villalvazo M."/>
            <person name="Haas B.J."/>
            <person name="Pertea M."/>
            <person name="Feldblyum T.V."/>
            <person name="Utterback T.R."/>
            <person name="Shu C.L."/>
            <person name="Osoegawa K."/>
            <person name="de Jong P.J."/>
            <person name="Hrdy I."/>
            <person name="Horvathova L."/>
            <person name="Zubacova Z."/>
            <person name="Dolezal P."/>
            <person name="Malik S.B."/>
            <person name="Logsdon J.M. Jr."/>
            <person name="Henze K."/>
            <person name="Gupta A."/>
            <person name="Wang C.C."/>
            <person name="Dunne R.L."/>
            <person name="Upcroft J.A."/>
            <person name="Upcroft P."/>
            <person name="White O."/>
            <person name="Salzberg S.L."/>
            <person name="Tang P."/>
            <person name="Chiu C.-H."/>
            <person name="Lee Y.-S."/>
            <person name="Embley T.M."/>
            <person name="Coombs G.H."/>
            <person name="Mottram J.C."/>
            <person name="Tachezy J."/>
            <person name="Fraser-Liggett C.M."/>
            <person name="Johnson P.J."/>
        </authorList>
    </citation>
    <scope>NUCLEOTIDE SEQUENCE [LARGE SCALE GENOMIC DNA]</scope>
    <source>
        <strain evidence="3">G3</strain>
    </source>
</reference>
<dbReference type="VEuPathDB" id="TrichDB:TVAG_097250"/>
<proteinExistence type="predicted"/>
<evidence type="ECO:0000313" key="4">
    <source>
        <dbReference type="Proteomes" id="UP000001542"/>
    </source>
</evidence>
<dbReference type="SUPFAM" id="SSF46689">
    <property type="entry name" value="Homeodomain-like"/>
    <property type="match status" value="1"/>
</dbReference>
<dbReference type="KEGG" id="tva:4744024"/>
<dbReference type="InterPro" id="IPR017930">
    <property type="entry name" value="Myb_dom"/>
</dbReference>
<gene>
    <name evidence="3" type="ORF">TVAG_097250</name>
</gene>
<dbReference type="Pfam" id="PF13921">
    <property type="entry name" value="Myb_DNA-bind_6"/>
    <property type="match status" value="1"/>
</dbReference>
<feature type="domain" description="HTH myb-type" evidence="2">
    <location>
        <begin position="1"/>
        <end position="61"/>
    </location>
</feature>
<dbReference type="PANTHER" id="PTHR45614">
    <property type="entry name" value="MYB PROTEIN-RELATED"/>
    <property type="match status" value="1"/>
</dbReference>
<dbReference type="AlphaFoldDB" id="A2G8Y6"/>
<dbReference type="VEuPathDB" id="TrichDB:TVAGG3_0549850"/>
<dbReference type="InParanoid" id="A2G8Y6"/>
<reference evidence="3" key="1">
    <citation type="submission" date="2006-10" db="EMBL/GenBank/DDBJ databases">
        <authorList>
            <person name="Amadeo P."/>
            <person name="Zhao Q."/>
            <person name="Wortman J."/>
            <person name="Fraser-Liggett C."/>
            <person name="Carlton J."/>
        </authorList>
    </citation>
    <scope>NUCLEOTIDE SEQUENCE</scope>
    <source>
        <strain evidence="3">G3</strain>
    </source>
</reference>
<dbReference type="InterPro" id="IPR001005">
    <property type="entry name" value="SANT/Myb"/>
</dbReference>
<feature type="domain" description="Myb-like" evidence="1">
    <location>
        <begin position="2"/>
        <end position="57"/>
    </location>
</feature>
<evidence type="ECO:0000313" key="3">
    <source>
        <dbReference type="EMBL" id="EAX86377.1"/>
    </source>
</evidence>
<evidence type="ECO:0000259" key="2">
    <source>
        <dbReference type="PROSITE" id="PS51294"/>
    </source>
</evidence>
<dbReference type="eggNOG" id="KOG0048">
    <property type="taxonomic scope" value="Eukaryota"/>
</dbReference>
<dbReference type="Proteomes" id="UP000001542">
    <property type="component" value="Unassembled WGS sequence"/>
</dbReference>
<feature type="domain" description="HTH myb-type" evidence="2">
    <location>
        <begin position="68"/>
        <end position="114"/>
    </location>
</feature>
<dbReference type="GO" id="GO:0005634">
    <property type="term" value="C:nucleus"/>
    <property type="evidence" value="ECO:0000318"/>
    <property type="project" value="GO_Central"/>
</dbReference>
<dbReference type="SMART" id="SM00717">
    <property type="entry name" value="SANT"/>
    <property type="match status" value="2"/>
</dbReference>
<dbReference type="PROSITE" id="PS51294">
    <property type="entry name" value="HTH_MYB"/>
    <property type="match status" value="2"/>
</dbReference>
<keyword evidence="3" id="KW-0238">DNA-binding</keyword>
<sequence length="234" mass="26890">MTDVRERQLWKPEEDSLLRDLVLNSKSINWKEIASKVSEKFSTRSSKQCRDRYNNYVNPKINASNNIWTPDDDFTLARLYFTYGSKWTTIAKSMPGKSENMVKNRWNSSLSKRTHLVGNIILIDDHKGPGRTPKNQPFQNQRQCYSVPLYPQVTSASSVYSSSNNTLISNQLIDSSWRNVEGVQSFMPPNFQRVRPPPQKETANHVLSIENLLNSHKETLPSLVLSTKMEDIVV</sequence>
<dbReference type="PANTHER" id="PTHR45614:SF69">
    <property type="entry name" value="CHROMOSOME UNDETERMINED SCAFFOLD_38, WHOLE GENOME SHOTGUN SEQUENCE"/>
    <property type="match status" value="1"/>
</dbReference>
<feature type="domain" description="Myb-like" evidence="1">
    <location>
        <begin position="60"/>
        <end position="110"/>
    </location>
</feature>
<dbReference type="RefSeq" id="XP_001299307.1">
    <property type="nucleotide sequence ID" value="XM_001299306.1"/>
</dbReference>
<dbReference type="EMBL" id="DS114665">
    <property type="protein sequence ID" value="EAX86377.1"/>
    <property type="molecule type" value="Genomic_DNA"/>
</dbReference>
<dbReference type="PROSITE" id="PS50090">
    <property type="entry name" value="MYB_LIKE"/>
    <property type="match status" value="2"/>
</dbReference>
<dbReference type="STRING" id="5722.A2G8Y6"/>
<name>A2G8Y6_TRIV3</name>
<organism evidence="3 4">
    <name type="scientific">Trichomonas vaginalis (strain ATCC PRA-98 / G3)</name>
    <dbReference type="NCBI Taxonomy" id="412133"/>
    <lineage>
        <taxon>Eukaryota</taxon>
        <taxon>Metamonada</taxon>
        <taxon>Parabasalia</taxon>
        <taxon>Trichomonadida</taxon>
        <taxon>Trichomonadidae</taxon>
        <taxon>Trichomonas</taxon>
    </lineage>
</organism>
<dbReference type="Pfam" id="PF00249">
    <property type="entry name" value="Myb_DNA-binding"/>
    <property type="match status" value="1"/>
</dbReference>
<dbReference type="GO" id="GO:0000978">
    <property type="term" value="F:RNA polymerase II cis-regulatory region sequence-specific DNA binding"/>
    <property type="evidence" value="ECO:0000318"/>
    <property type="project" value="GO_Central"/>
</dbReference>
<protein>
    <submittedName>
        <fullName evidence="3">Myb-like DNA-binding domain containing protein</fullName>
    </submittedName>
</protein>
<dbReference type="Gene3D" id="1.10.10.60">
    <property type="entry name" value="Homeodomain-like"/>
    <property type="match status" value="2"/>
</dbReference>
<keyword evidence="4" id="KW-1185">Reference proteome</keyword>
<dbReference type="GO" id="GO:0006355">
    <property type="term" value="P:regulation of DNA-templated transcription"/>
    <property type="evidence" value="ECO:0000318"/>
    <property type="project" value="GO_Central"/>
</dbReference>
<dbReference type="GO" id="GO:0000981">
    <property type="term" value="F:DNA-binding transcription factor activity, RNA polymerase II-specific"/>
    <property type="evidence" value="ECO:0000318"/>
    <property type="project" value="GO_Central"/>
</dbReference>
<dbReference type="InterPro" id="IPR009057">
    <property type="entry name" value="Homeodomain-like_sf"/>
</dbReference>
<dbReference type="InterPro" id="IPR050560">
    <property type="entry name" value="MYB_TF"/>
</dbReference>
<dbReference type="OrthoDB" id="2143914at2759"/>
<dbReference type="SMR" id="A2G8Y6"/>
<accession>A2G8Y6</accession>
<evidence type="ECO:0000259" key="1">
    <source>
        <dbReference type="PROSITE" id="PS50090"/>
    </source>
</evidence>